<evidence type="ECO:0000313" key="2">
    <source>
        <dbReference type="EMBL" id="SFS65833.1"/>
    </source>
</evidence>
<feature type="domain" description="N-acetyltransferase" evidence="1">
    <location>
        <begin position="12"/>
        <end position="175"/>
    </location>
</feature>
<protein>
    <submittedName>
        <fullName evidence="2">Protein N-acetyltransferase, RimJ/RimL family</fullName>
    </submittedName>
</protein>
<dbReference type="Gene3D" id="3.40.630.30">
    <property type="match status" value="1"/>
</dbReference>
<dbReference type="PROSITE" id="PS51186">
    <property type="entry name" value="GNAT"/>
    <property type="match status" value="1"/>
</dbReference>
<dbReference type="SUPFAM" id="SSF55729">
    <property type="entry name" value="Acyl-CoA N-acyltransferases (Nat)"/>
    <property type="match status" value="1"/>
</dbReference>
<evidence type="ECO:0000259" key="1">
    <source>
        <dbReference type="PROSITE" id="PS51186"/>
    </source>
</evidence>
<dbReference type="CDD" id="cd04301">
    <property type="entry name" value="NAT_SF"/>
    <property type="match status" value="1"/>
</dbReference>
<dbReference type="PANTHER" id="PTHR43415:SF3">
    <property type="entry name" value="GNAT-FAMILY ACETYLTRANSFERASE"/>
    <property type="match status" value="1"/>
</dbReference>
<keyword evidence="3" id="KW-1185">Reference proteome</keyword>
<evidence type="ECO:0000313" key="3">
    <source>
        <dbReference type="Proteomes" id="UP000198660"/>
    </source>
</evidence>
<keyword evidence="2" id="KW-0808">Transferase</keyword>
<dbReference type="InterPro" id="IPR016181">
    <property type="entry name" value="Acyl_CoA_acyltransferase"/>
</dbReference>
<dbReference type="GO" id="GO:0016747">
    <property type="term" value="F:acyltransferase activity, transferring groups other than amino-acyl groups"/>
    <property type="evidence" value="ECO:0007669"/>
    <property type="project" value="InterPro"/>
</dbReference>
<dbReference type="AlphaFoldDB" id="A0A1I6RM60"/>
<dbReference type="Pfam" id="PF13302">
    <property type="entry name" value="Acetyltransf_3"/>
    <property type="match status" value="1"/>
</dbReference>
<dbReference type="OrthoDB" id="9795206at2"/>
<proteinExistence type="predicted"/>
<dbReference type="RefSeq" id="WP_091836515.1">
    <property type="nucleotide sequence ID" value="NZ_FPAA01000005.1"/>
</dbReference>
<gene>
    <name evidence="2" type="ORF">SAMN05444972_105204</name>
</gene>
<accession>A0A1I6RM60</accession>
<dbReference type="EMBL" id="FPAA01000005">
    <property type="protein sequence ID" value="SFS65833.1"/>
    <property type="molecule type" value="Genomic_DNA"/>
</dbReference>
<organism evidence="2 3">
    <name type="scientific">Marininema halotolerans</name>
    <dbReference type="NCBI Taxonomy" id="1155944"/>
    <lineage>
        <taxon>Bacteria</taxon>
        <taxon>Bacillati</taxon>
        <taxon>Bacillota</taxon>
        <taxon>Bacilli</taxon>
        <taxon>Bacillales</taxon>
        <taxon>Thermoactinomycetaceae</taxon>
        <taxon>Marininema</taxon>
    </lineage>
</organism>
<sequence length="183" mass="21958">MNKPIFLQGERLYLRPISEDDSERYFLMMFNQETRRFTGSQRSFTKEQIQRYIADQSHDSSRLLLLIALKEDHSVIGDIQLLDIDPLNRNCYLRISLDDPRHQGKGYGNEAMKLMLDYAFGILNLHRIELNVYAYNDRAIRLYEKLGFKKEGVQRDALFYDHTYHDSIIMSMLEDEYRERYRK</sequence>
<reference evidence="3" key="1">
    <citation type="submission" date="2016-10" db="EMBL/GenBank/DDBJ databases">
        <authorList>
            <person name="Varghese N."/>
            <person name="Submissions S."/>
        </authorList>
    </citation>
    <scope>NUCLEOTIDE SEQUENCE [LARGE SCALE GENOMIC DNA]</scope>
    <source>
        <strain evidence="3">DSM 45789</strain>
    </source>
</reference>
<dbReference type="Proteomes" id="UP000198660">
    <property type="component" value="Unassembled WGS sequence"/>
</dbReference>
<dbReference type="InterPro" id="IPR000182">
    <property type="entry name" value="GNAT_dom"/>
</dbReference>
<name>A0A1I6RM60_9BACL</name>
<dbReference type="PANTHER" id="PTHR43415">
    <property type="entry name" value="SPERMIDINE N(1)-ACETYLTRANSFERASE"/>
    <property type="match status" value="1"/>
</dbReference>